<dbReference type="EMBL" id="BMUT01000027">
    <property type="protein sequence ID" value="GGY11811.1"/>
    <property type="molecule type" value="Genomic_DNA"/>
</dbReference>
<feature type="region of interest" description="Disordered" evidence="1">
    <location>
        <begin position="87"/>
        <end position="116"/>
    </location>
</feature>
<accession>A0ABQ2ZFI8</accession>
<gene>
    <name evidence="2" type="ORF">GCM10010324_68190</name>
</gene>
<organism evidence="2 3">
    <name type="scientific">Streptomyces hiroshimensis</name>
    <dbReference type="NCBI Taxonomy" id="66424"/>
    <lineage>
        <taxon>Bacteria</taxon>
        <taxon>Bacillati</taxon>
        <taxon>Actinomycetota</taxon>
        <taxon>Actinomycetes</taxon>
        <taxon>Kitasatosporales</taxon>
        <taxon>Streptomycetaceae</taxon>
        <taxon>Streptomyces</taxon>
    </lineage>
</organism>
<reference evidence="3" key="1">
    <citation type="journal article" date="2019" name="Int. J. Syst. Evol. Microbiol.">
        <title>The Global Catalogue of Microorganisms (GCM) 10K type strain sequencing project: providing services to taxonomists for standard genome sequencing and annotation.</title>
        <authorList>
            <consortium name="The Broad Institute Genomics Platform"/>
            <consortium name="The Broad Institute Genome Sequencing Center for Infectious Disease"/>
            <person name="Wu L."/>
            <person name="Ma J."/>
        </authorList>
    </citation>
    <scope>NUCLEOTIDE SEQUENCE [LARGE SCALE GENOMIC DNA]</scope>
    <source>
        <strain evidence="3">JCM 4586</strain>
    </source>
</reference>
<proteinExistence type="predicted"/>
<sequence>MNDRNFLERTKQFALYLAELQTSLDPESYALLLRILKGFNEAIVHRERGVDIPFSPREKELFTPEFGRVLTRLAGFLGPQGMHVVVGTHGAPADGGPPGGAYPGDHGTDPGDHDRREIDAIARASGMRP</sequence>
<protein>
    <submittedName>
        <fullName evidence="2">Uncharacterized protein</fullName>
    </submittedName>
</protein>
<name>A0ABQ2ZFI8_9ACTN</name>
<dbReference type="RefSeq" id="WP_190025646.1">
    <property type="nucleotide sequence ID" value="NZ_BMUT01000027.1"/>
</dbReference>
<keyword evidence="3" id="KW-1185">Reference proteome</keyword>
<dbReference type="Proteomes" id="UP000659223">
    <property type="component" value="Unassembled WGS sequence"/>
</dbReference>
<feature type="compositionally biased region" description="Basic and acidic residues" evidence="1">
    <location>
        <begin position="106"/>
        <end position="116"/>
    </location>
</feature>
<evidence type="ECO:0000256" key="1">
    <source>
        <dbReference type="SAM" id="MobiDB-lite"/>
    </source>
</evidence>
<evidence type="ECO:0000313" key="2">
    <source>
        <dbReference type="EMBL" id="GGY11811.1"/>
    </source>
</evidence>
<comment type="caution">
    <text evidence="2">The sequence shown here is derived from an EMBL/GenBank/DDBJ whole genome shotgun (WGS) entry which is preliminary data.</text>
</comment>
<evidence type="ECO:0000313" key="3">
    <source>
        <dbReference type="Proteomes" id="UP000659223"/>
    </source>
</evidence>